<dbReference type="HOGENOM" id="CLU_2334699_0_0_1"/>
<protein>
    <submittedName>
        <fullName evidence="1">Uncharacterized protein</fullName>
    </submittedName>
</protein>
<sequence>MEFRRFCSPVSVCLDGILKVFGSSVSVCLDVILKVFGFSVFICLNGILKVLLSSFRISGWNFEGFQLSRSRTPKCRALIWPNLQEIGSELANSIGNQL</sequence>
<dbReference type="AlphaFoldDB" id="U9UTD6"/>
<reference evidence="1" key="1">
    <citation type="submission" date="2013-07" db="EMBL/GenBank/DDBJ databases">
        <title>The genome of an arbuscular mycorrhizal fungus provides insights into the evolution of the oldest plant symbiosis.</title>
        <authorList>
            <consortium name="DOE Joint Genome Institute"/>
            <person name="Tisserant E."/>
            <person name="Malbreil M."/>
            <person name="Kuo A."/>
            <person name="Kohler A."/>
            <person name="Symeonidi A."/>
            <person name="Balestrini R."/>
            <person name="Charron P."/>
            <person name="Duensing N."/>
            <person name="Frei-dit-Frey N."/>
            <person name="Gianinazzi-Pearson V."/>
            <person name="Gilbert B."/>
            <person name="Handa Y."/>
            <person name="Hijri M."/>
            <person name="Kaul R."/>
            <person name="Kawaguchi M."/>
            <person name="Krajinski F."/>
            <person name="Lammers P."/>
            <person name="Lapierre D."/>
            <person name="Masclaux F.G."/>
            <person name="Murat C."/>
            <person name="Morin E."/>
            <person name="Ndikumana S."/>
            <person name="Pagni M."/>
            <person name="Petitpierre D."/>
            <person name="Requena N."/>
            <person name="Rosikiewicz P."/>
            <person name="Riley R."/>
            <person name="Saito K."/>
            <person name="San Clemente H."/>
            <person name="Shapiro H."/>
            <person name="van Tuinen D."/>
            <person name="Becard G."/>
            <person name="Bonfante P."/>
            <person name="Paszkowski U."/>
            <person name="Shachar-Hill Y."/>
            <person name="Young J.P."/>
            <person name="Sanders I.R."/>
            <person name="Henrissat B."/>
            <person name="Rensing S.A."/>
            <person name="Grigoriev I.V."/>
            <person name="Corradi N."/>
            <person name="Roux C."/>
            <person name="Martin F."/>
        </authorList>
    </citation>
    <scope>NUCLEOTIDE SEQUENCE</scope>
    <source>
        <strain evidence="1">DAOM 197198</strain>
    </source>
</reference>
<evidence type="ECO:0000313" key="1">
    <source>
        <dbReference type="EMBL" id="ESA23664.1"/>
    </source>
</evidence>
<accession>U9UTD6</accession>
<proteinExistence type="predicted"/>
<dbReference type="EMBL" id="KI274587">
    <property type="protein sequence ID" value="ESA23664.1"/>
    <property type="molecule type" value="Genomic_DNA"/>
</dbReference>
<name>U9UTD6_RHIID</name>
<organism evidence="1">
    <name type="scientific">Rhizophagus irregularis (strain DAOM 181602 / DAOM 197198 / MUCL 43194)</name>
    <name type="common">Arbuscular mycorrhizal fungus</name>
    <name type="synonym">Glomus intraradices</name>
    <dbReference type="NCBI Taxonomy" id="747089"/>
    <lineage>
        <taxon>Eukaryota</taxon>
        <taxon>Fungi</taxon>
        <taxon>Fungi incertae sedis</taxon>
        <taxon>Mucoromycota</taxon>
        <taxon>Glomeromycotina</taxon>
        <taxon>Glomeromycetes</taxon>
        <taxon>Glomerales</taxon>
        <taxon>Glomeraceae</taxon>
        <taxon>Rhizophagus</taxon>
    </lineage>
</organism>
<gene>
    <name evidence="1" type="ORF">GLOINDRAFT_15211</name>
</gene>